<evidence type="ECO:0000313" key="4">
    <source>
        <dbReference type="EMBL" id="QHN40687.1"/>
    </source>
</evidence>
<evidence type="ECO:0000256" key="2">
    <source>
        <dbReference type="SAM" id="Phobius"/>
    </source>
</evidence>
<feature type="region of interest" description="Disordered" evidence="1">
    <location>
        <begin position="495"/>
        <end position="523"/>
    </location>
</feature>
<dbReference type="Gene3D" id="2.130.10.10">
    <property type="entry name" value="YVTN repeat-like/Quinoprotein amine dehydrogenase"/>
    <property type="match status" value="2"/>
</dbReference>
<dbReference type="InterPro" id="IPR015943">
    <property type="entry name" value="WD40/YVTN_repeat-like_dom_sf"/>
</dbReference>
<dbReference type="SUPFAM" id="SSF50998">
    <property type="entry name" value="Quinoprotein alcohol dehydrogenase-like"/>
    <property type="match status" value="1"/>
</dbReference>
<protein>
    <submittedName>
        <fullName evidence="4">PQQ-binding-like beta-propeller repeat protein</fullName>
    </submittedName>
</protein>
<keyword evidence="2" id="KW-1133">Transmembrane helix</keyword>
<dbReference type="AlphaFoldDB" id="A0A857KMI3"/>
<dbReference type="InterPro" id="IPR018391">
    <property type="entry name" value="PQQ_b-propeller_rpt"/>
</dbReference>
<feature type="transmembrane region" description="Helical" evidence="2">
    <location>
        <begin position="58"/>
        <end position="79"/>
    </location>
</feature>
<name>A0A857KMI3_9ACTN</name>
<sequence>MVDMASSTGDSDAVPGQWQPAAPGNYPYPGPQQAYAPYPAHGGPPGYRPPPPRSRAPMFAAIAVACVAALAVVGGVMWWTTRSDDAPPLAGQLTREYPTVPKAAWTLTPAQLGGVAFASPNPLAAIYATPGPVHDGRTILTLVINQRSGGERRIAGVDSVTGSHWVNDDPVDACSDEVVGARIVCISGSQVHFIDTRTGRTVASHTLPGKGFTVAYDGKAAYVRGFNQTEARSESLTKVTAERIEWHRQYRLPERQSFGSGDATRVIATGKLFGTAGGRVMVYSADNGRLLLDRPGSYQMSALPDGSLAVNVADPQAFTMPLGGLGPVAVVRPDGTVTDIPGLSITAPAVRSGRFGDAVFVGGRPMTVDGTDLGWQVTAAPGAVEVPLAAGPYVALVSGGTTLTVADASTGAPKWSRKMMWVMTAPSVVTDGRLLLFPAENGALTAVDLETGADVWSLPASALGGPGSSGQDSLAPTVSALGEVLVAGTREHITGFAPTGGRASAPGSGRGTTKPKSGGSGGKYVTRCGSAPKFTPEKFTTSSGGLGVRMKVTATCPKGDLLSGRQTRVSLSDGNGAIASGTFDFSTDPLVLSSDRGDDSVTVDLTFPSGSFQRLPDTLAQGGIAVTESGQAGSGGNIMVDCDPGQQTVESLPRNHVQSSQPHVATPVPMSSATGGRGCSAALRMQSDSDRAFISRVLNNKWVAQLSSKRPGLVADGKTWDDCAILDEFLALRLRFDDARLLDSGQWPVFSYTAWWVTVATVTFRGPAAANSWCRTNGFDPEHCFAKLVSTTAGPDNSTRYWR</sequence>
<dbReference type="PANTHER" id="PTHR34512">
    <property type="entry name" value="CELL SURFACE PROTEIN"/>
    <property type="match status" value="1"/>
</dbReference>
<accession>A0A857KMI3</accession>
<evidence type="ECO:0000256" key="1">
    <source>
        <dbReference type="SAM" id="MobiDB-lite"/>
    </source>
</evidence>
<reference evidence="4" key="1">
    <citation type="journal article" date="2021" name="Nat. Microbiol.">
        <title>Cocultivation of an ultrasmall environmental parasitic bacterium with lytic ability against bacteria associated with wastewater foams.</title>
        <authorList>
            <person name="Batinovic S."/>
            <person name="Rose J.J.A."/>
            <person name="Ratcliffe J."/>
            <person name="Seviour R.J."/>
            <person name="Petrovski S."/>
        </authorList>
    </citation>
    <scope>NUCLEOTIDE SEQUENCE</scope>
    <source>
        <strain evidence="4">CON44</strain>
    </source>
</reference>
<dbReference type="PANTHER" id="PTHR34512:SF30">
    <property type="entry name" value="OUTER MEMBRANE PROTEIN ASSEMBLY FACTOR BAMB"/>
    <property type="match status" value="1"/>
</dbReference>
<keyword evidence="2" id="KW-0472">Membrane</keyword>
<dbReference type="Pfam" id="PF13360">
    <property type="entry name" value="PQQ_2"/>
    <property type="match status" value="1"/>
</dbReference>
<feature type="domain" description="Pyrrolo-quinoline quinone repeat" evidence="3">
    <location>
        <begin position="374"/>
        <end position="503"/>
    </location>
</feature>
<keyword evidence="2" id="KW-0812">Transmembrane</keyword>
<dbReference type="SMART" id="SM00564">
    <property type="entry name" value="PQQ"/>
    <property type="match status" value="3"/>
</dbReference>
<dbReference type="EMBL" id="CP045810">
    <property type="protein sequence ID" value="QHN40687.1"/>
    <property type="molecule type" value="Genomic_DNA"/>
</dbReference>
<feature type="compositionally biased region" description="Polar residues" evidence="1">
    <location>
        <begin position="1"/>
        <end position="10"/>
    </location>
</feature>
<dbReference type="InterPro" id="IPR011047">
    <property type="entry name" value="Quinoprotein_ADH-like_sf"/>
</dbReference>
<dbReference type="InterPro" id="IPR002372">
    <property type="entry name" value="PQQ_rpt_dom"/>
</dbReference>
<evidence type="ECO:0000259" key="3">
    <source>
        <dbReference type="Pfam" id="PF13360"/>
    </source>
</evidence>
<feature type="region of interest" description="Disordered" evidence="1">
    <location>
        <begin position="1"/>
        <end position="26"/>
    </location>
</feature>
<feature type="compositionally biased region" description="Low complexity" evidence="1">
    <location>
        <begin position="499"/>
        <end position="517"/>
    </location>
</feature>
<proteinExistence type="predicted"/>
<gene>
    <name evidence="4" type="ORF">GII30_17415</name>
</gene>
<organism evidence="4">
    <name type="scientific">Gordonia amarae</name>
    <dbReference type="NCBI Taxonomy" id="36821"/>
    <lineage>
        <taxon>Bacteria</taxon>
        <taxon>Bacillati</taxon>
        <taxon>Actinomycetota</taxon>
        <taxon>Actinomycetes</taxon>
        <taxon>Mycobacteriales</taxon>
        <taxon>Gordoniaceae</taxon>
        <taxon>Gordonia</taxon>
    </lineage>
</organism>